<keyword evidence="1" id="KW-0175">Coiled coil</keyword>
<evidence type="ECO:0000256" key="1">
    <source>
        <dbReference type="SAM" id="Coils"/>
    </source>
</evidence>
<dbReference type="AlphaFoldDB" id="A0AAD1U4U3"/>
<evidence type="ECO:0000256" key="2">
    <source>
        <dbReference type="SAM" id="MobiDB-lite"/>
    </source>
</evidence>
<feature type="compositionally biased region" description="Basic and acidic residues" evidence="2">
    <location>
        <begin position="188"/>
        <end position="203"/>
    </location>
</feature>
<feature type="compositionally biased region" description="Polar residues" evidence="2">
    <location>
        <begin position="572"/>
        <end position="581"/>
    </location>
</feature>
<feature type="region of interest" description="Disordered" evidence="2">
    <location>
        <begin position="550"/>
        <end position="581"/>
    </location>
</feature>
<feature type="coiled-coil region" evidence="1">
    <location>
        <begin position="421"/>
        <end position="448"/>
    </location>
</feature>
<accession>A0AAD1U4U3</accession>
<protein>
    <recommendedName>
        <fullName evidence="5">Trichohyalin-plectin-homology domain-containing protein</fullName>
    </recommendedName>
</protein>
<reference evidence="3" key="1">
    <citation type="submission" date="2023-07" db="EMBL/GenBank/DDBJ databases">
        <authorList>
            <consortium name="AG Swart"/>
            <person name="Singh M."/>
            <person name="Singh A."/>
            <person name="Seah K."/>
            <person name="Emmerich C."/>
        </authorList>
    </citation>
    <scope>NUCLEOTIDE SEQUENCE</scope>
    <source>
        <strain evidence="3">DP1</strain>
    </source>
</reference>
<feature type="compositionally biased region" description="Polar residues" evidence="2">
    <location>
        <begin position="91"/>
        <end position="102"/>
    </location>
</feature>
<dbReference type="Proteomes" id="UP001295684">
    <property type="component" value="Unassembled WGS sequence"/>
</dbReference>
<name>A0AAD1U4U3_EUPCR</name>
<evidence type="ECO:0000313" key="3">
    <source>
        <dbReference type="EMBL" id="CAI2362352.1"/>
    </source>
</evidence>
<evidence type="ECO:0000313" key="4">
    <source>
        <dbReference type="Proteomes" id="UP001295684"/>
    </source>
</evidence>
<keyword evidence="4" id="KW-1185">Reference proteome</keyword>
<proteinExistence type="predicted"/>
<evidence type="ECO:0008006" key="5">
    <source>
        <dbReference type="Google" id="ProtNLM"/>
    </source>
</evidence>
<dbReference type="EMBL" id="CAMPGE010003517">
    <property type="protein sequence ID" value="CAI2362352.1"/>
    <property type="molecule type" value="Genomic_DNA"/>
</dbReference>
<gene>
    <name evidence="3" type="ORF">ECRASSUSDP1_LOCUS3674</name>
</gene>
<comment type="caution">
    <text evidence="3">The sequence shown here is derived from an EMBL/GenBank/DDBJ whole genome shotgun (WGS) entry which is preliminary data.</text>
</comment>
<feature type="region of interest" description="Disordered" evidence="2">
    <location>
        <begin position="69"/>
        <end position="129"/>
    </location>
</feature>
<feature type="region of interest" description="Disordered" evidence="2">
    <location>
        <begin position="188"/>
        <end position="216"/>
    </location>
</feature>
<organism evidence="3 4">
    <name type="scientific">Euplotes crassus</name>
    <dbReference type="NCBI Taxonomy" id="5936"/>
    <lineage>
        <taxon>Eukaryota</taxon>
        <taxon>Sar</taxon>
        <taxon>Alveolata</taxon>
        <taxon>Ciliophora</taxon>
        <taxon>Intramacronucleata</taxon>
        <taxon>Spirotrichea</taxon>
        <taxon>Hypotrichia</taxon>
        <taxon>Euplotida</taxon>
        <taxon>Euplotidae</taxon>
        <taxon>Moneuplotes</taxon>
    </lineage>
</organism>
<sequence>MANPNGSKRIHIPTTVHPNEIFARNNSVTKVSGGSSRMSRLSVAASRDSRGNLNETGRQLNQTVDFRNSRLKSNRADRSSTRYRNKPQDLNHYQPTATQNYRDLSHRSERKSRRSQISATLSRPRASRRNATILSASVDGFRQNSNEKLVPNSKRHLPINVRNGVFDEWAAIVKHQDEIDREIKRLQDQKKRERQLKYRKDLDQQNSEFQSRKKGALNEEQRRLEEIVNLNIQRQKEKDEKEEKLKKEKLETLKNDTLTSIQEQKELKRYEEQMKKYQTELLKKKAYDEDRIFSKNKKFARVSKIEQESQYRKFLSQQVAEKQKIFQQNVKKDAEFGLLERRKLEKEDQNRRDFFNNIKEIQLKKEKAQNLAEFISQDPVSLKMKRDEDTYIRNIEIENEKALKRENGERNKRKLENLRNTQILNSQIKEKEAQRRALQQEAARIAESMAQEAKNQAEYQKKLEEQAKMMKYKCFKDLKEQVRENNEKKAFSQLMTDHEKKVNSEDMNAFQNYDNRTLYALVPGYDSYNKQEDYIDKSMKLENLEQVRIGKKSGSNFNPHRSQELKKRSGNPPVSVQPLSNIEILNNKDEDGSVRRIDVKKFVPKVVKKMSYAESKKYRANTLNNSYGGLEVK</sequence>